<evidence type="ECO:0000313" key="8">
    <source>
        <dbReference type="EMBL" id="KAF6230486.1"/>
    </source>
</evidence>
<keyword evidence="2 6" id="KW-0637">Prenyltransferase</keyword>
<comment type="catalytic activity">
    <reaction evidence="5 6">
        <text>geranylgeranyl diphosphate + L-cysteinyl-[protein] = S-geranylgeranyl-L-cysteinyl-[protein] + diphosphate</text>
        <dbReference type="Rhea" id="RHEA:21240"/>
        <dbReference type="Rhea" id="RHEA-COMP:10131"/>
        <dbReference type="Rhea" id="RHEA-COMP:11537"/>
        <dbReference type="ChEBI" id="CHEBI:29950"/>
        <dbReference type="ChEBI" id="CHEBI:33019"/>
        <dbReference type="ChEBI" id="CHEBI:57533"/>
        <dbReference type="ChEBI" id="CHEBI:86021"/>
        <dbReference type="EC" id="2.5.1.60"/>
    </reaction>
</comment>
<dbReference type="PANTHER" id="PTHR11129">
    <property type="entry name" value="PROTEIN FARNESYLTRANSFERASE ALPHA SUBUNIT/RAB GERANYLGERANYL TRANSFERASE ALPHA SUBUNIT"/>
    <property type="match status" value="1"/>
</dbReference>
<organism evidence="8 9">
    <name type="scientific">Letharia lupina</name>
    <dbReference type="NCBI Taxonomy" id="560253"/>
    <lineage>
        <taxon>Eukaryota</taxon>
        <taxon>Fungi</taxon>
        <taxon>Dikarya</taxon>
        <taxon>Ascomycota</taxon>
        <taxon>Pezizomycotina</taxon>
        <taxon>Lecanoromycetes</taxon>
        <taxon>OSLEUM clade</taxon>
        <taxon>Lecanoromycetidae</taxon>
        <taxon>Lecanorales</taxon>
        <taxon>Lecanorineae</taxon>
        <taxon>Parmeliaceae</taxon>
        <taxon>Letharia</taxon>
    </lineage>
</organism>
<comment type="similarity">
    <text evidence="1 6">Belongs to the protein prenyltransferase subunit alpha family.</text>
</comment>
<dbReference type="GO" id="GO:0097354">
    <property type="term" value="P:prenylation"/>
    <property type="evidence" value="ECO:0007669"/>
    <property type="project" value="UniProtKB-UniRule"/>
</dbReference>
<dbReference type="EMBL" id="JACCJB010000002">
    <property type="protein sequence ID" value="KAF6230486.1"/>
    <property type="molecule type" value="Genomic_DNA"/>
</dbReference>
<evidence type="ECO:0000256" key="2">
    <source>
        <dbReference type="ARBA" id="ARBA00022602"/>
    </source>
</evidence>
<reference evidence="8 9" key="1">
    <citation type="journal article" date="2020" name="Genomics">
        <title>Complete, high-quality genomes from long-read metagenomic sequencing of two wolf lichen thalli reveals enigmatic genome architecture.</title>
        <authorList>
            <person name="McKenzie S.K."/>
            <person name="Walston R.F."/>
            <person name="Allen J.L."/>
        </authorList>
    </citation>
    <scope>NUCLEOTIDE SEQUENCE [LARGE SCALE GENOMIC DNA]</scope>
    <source>
        <strain evidence="8">WasteWater1</strain>
    </source>
</reference>
<keyword evidence="3 6" id="KW-0808">Transferase</keyword>
<dbReference type="PROSITE" id="PS51147">
    <property type="entry name" value="PFTA"/>
    <property type="match status" value="4"/>
</dbReference>
<keyword evidence="4" id="KW-0677">Repeat</keyword>
<dbReference type="RefSeq" id="XP_037157743.1">
    <property type="nucleotide sequence ID" value="XM_037295742.1"/>
</dbReference>
<protein>
    <recommendedName>
        <fullName evidence="6">Geranylgeranyl transferase type-2 subunit alpha</fullName>
        <ecNumber evidence="6">2.5.1.60</ecNumber>
    </recommendedName>
    <alternativeName>
        <fullName evidence="6">Geranylgeranyl transferase type II subunit alpha</fullName>
    </alternativeName>
</protein>
<dbReference type="PANTHER" id="PTHR11129:SF2">
    <property type="entry name" value="GERANYLGERANYL TRANSFERASE TYPE-2 SUBUNIT ALPHA"/>
    <property type="match status" value="1"/>
</dbReference>
<dbReference type="AlphaFoldDB" id="A0A8H6FL12"/>
<proteinExistence type="inferred from homology"/>
<evidence type="ECO:0000256" key="5">
    <source>
        <dbReference type="ARBA" id="ARBA00047658"/>
    </source>
</evidence>
<evidence type="ECO:0000256" key="7">
    <source>
        <dbReference type="SAM" id="MobiDB-lite"/>
    </source>
</evidence>
<dbReference type="Proteomes" id="UP000593566">
    <property type="component" value="Unassembled WGS sequence"/>
</dbReference>
<name>A0A8H6FL12_9LECA</name>
<sequence length="562" mass="64696">MASHGVPRVQPATDRDQKKEQQKIKDYKGLVDSVNDGIRGCQCTTKTLELTSKLLKWNPEYYTIWNHRRLILKHQFEHPDSQVTNAVAGPDHETVMNTISDELAFLIPLLRKFPKCYWIWNYRLWLLKDSTRLLSVLEARKFWQQELALVGKMLSLDSRNFHGWGYRRTVVSALEGIALQAEGSVTSMTEIEFEYTTKMINLNLSNFSAWHNRSKLIPILLDERGADHLARRNFLDEELELIERALWAGSEDQSLWFYHQYLMCTFDPKYAAESMAPDLTTTERSTYVREQILKVRDMLDGAEDCKWIYQSLISLSILYRDLGNESIEKEVAIEDHIAELINLDPLRAGRSSNLLLDPSLLIMTTCKSVAVAGMPTYLPIRNFLLQIPLLKTSSPILTRLLIDKSGLFPTFIVVKRNPFEAKEAARMEFLLELQPDGDGADVNTEDIDYFSTQALVEVRGVFRNFRFCDRFINYVYDDGFIHVIQMLGRYTDLTDGSIEILGGQGHTTQKAWGQWRTGPPMISLSSPSTWALDLDGVQPRLHGVEFQRMKIELGSREIEQER</sequence>
<evidence type="ECO:0000313" key="9">
    <source>
        <dbReference type="Proteomes" id="UP000593566"/>
    </source>
</evidence>
<keyword evidence="9" id="KW-1185">Reference proteome</keyword>
<evidence type="ECO:0000256" key="6">
    <source>
        <dbReference type="RuleBase" id="RU367120"/>
    </source>
</evidence>
<dbReference type="SUPFAM" id="SSF48439">
    <property type="entry name" value="Protein prenylyltransferase"/>
    <property type="match status" value="1"/>
</dbReference>
<evidence type="ECO:0000256" key="4">
    <source>
        <dbReference type="ARBA" id="ARBA00022737"/>
    </source>
</evidence>
<accession>A0A8H6FL12</accession>
<evidence type="ECO:0000256" key="3">
    <source>
        <dbReference type="ARBA" id="ARBA00022679"/>
    </source>
</evidence>
<dbReference type="GO" id="GO:0005968">
    <property type="term" value="C:Rab-protein geranylgeranyltransferase complex"/>
    <property type="evidence" value="ECO:0007669"/>
    <property type="project" value="TreeGrafter"/>
</dbReference>
<feature type="region of interest" description="Disordered" evidence="7">
    <location>
        <begin position="1"/>
        <end position="21"/>
    </location>
</feature>
<dbReference type="GeneID" id="59333236"/>
<dbReference type="GO" id="GO:0004663">
    <property type="term" value="F:Rab geranylgeranyltransferase activity"/>
    <property type="evidence" value="ECO:0007669"/>
    <property type="project" value="UniProtKB-UniRule"/>
</dbReference>
<evidence type="ECO:0000256" key="1">
    <source>
        <dbReference type="ARBA" id="ARBA00006734"/>
    </source>
</evidence>
<comment type="function">
    <text evidence="6">Catalyzes the transfer of a geranyl-geranyl moiety from geranyl-geranyl pyrophosphate to cysteines occuring in specific C-terminal amino acid sequences.</text>
</comment>
<dbReference type="Pfam" id="PF01239">
    <property type="entry name" value="PPTA"/>
    <property type="match status" value="5"/>
</dbReference>
<dbReference type="EC" id="2.5.1.60" evidence="6"/>
<dbReference type="Gene3D" id="1.25.40.120">
    <property type="entry name" value="Protein prenylyltransferase"/>
    <property type="match status" value="1"/>
</dbReference>
<comment type="caution">
    <text evidence="8">The sequence shown here is derived from an EMBL/GenBank/DDBJ whole genome shotgun (WGS) entry which is preliminary data.</text>
</comment>
<dbReference type="InterPro" id="IPR002088">
    <property type="entry name" value="Prenyl_trans_a"/>
</dbReference>
<gene>
    <name evidence="8" type="ORF">HO133_004830</name>
</gene>